<dbReference type="RefSeq" id="WP_066790366.1">
    <property type="nucleotide sequence ID" value="NZ_CP014806.1"/>
</dbReference>
<sequence>MKKWSLLTLVFAVLFVLGACNSKDSSKDKGNSNSGSKETIAVTNDFGVQNEDGSSDSVKDKVDVPKNPKKVVVFDMGFLDTLDTLGVKVAGIPQDSIPGYLKKYEGSDYENVGSLKEPDFEKLASLNPDVIFISGRQASLYKEFSKIAPTVYVGLDTSRYMESFKENTELAGKIFGKEDQVKTELASVDETIAKVQGETKGLDKKSLIILGSEGKISAYGPASRFGLIHDVFGFKPVDKGIEVSTHGQNVSYEYVLEKNPDIIFVVDRDAVVTEGASAKKDIENDIVKKTKAYKDGKMIYLNPEVWYLSGGGIQSVKEMVKEVEKAL</sequence>
<keyword evidence="9" id="KW-1185">Reference proteome</keyword>
<evidence type="ECO:0000256" key="3">
    <source>
        <dbReference type="ARBA" id="ARBA00022448"/>
    </source>
</evidence>
<dbReference type="PANTHER" id="PTHR30532:SF28">
    <property type="entry name" value="PETROBACTIN-BINDING PROTEIN YCLQ"/>
    <property type="match status" value="1"/>
</dbReference>
<comment type="similarity">
    <text evidence="2">Belongs to the bacterial solute-binding protein 8 family.</text>
</comment>
<protein>
    <submittedName>
        <fullName evidence="8">ABC transporter</fullName>
    </submittedName>
</protein>
<evidence type="ECO:0000256" key="1">
    <source>
        <dbReference type="ARBA" id="ARBA00004196"/>
    </source>
</evidence>
<evidence type="ECO:0000313" key="8">
    <source>
        <dbReference type="EMBL" id="AMX00217.1"/>
    </source>
</evidence>
<dbReference type="InterPro" id="IPR002491">
    <property type="entry name" value="ABC_transptr_periplasmic_BD"/>
</dbReference>
<dbReference type="AlphaFoldDB" id="A0A143HFG7"/>
<keyword evidence="4 6" id="KW-0732">Signal</keyword>
<feature type="chain" id="PRO_5039529661" evidence="6">
    <location>
        <begin position="19"/>
        <end position="327"/>
    </location>
</feature>
<dbReference type="Gene3D" id="3.40.50.1980">
    <property type="entry name" value="Nitrogenase molybdenum iron protein domain"/>
    <property type="match status" value="2"/>
</dbReference>
<evidence type="ECO:0000256" key="6">
    <source>
        <dbReference type="SAM" id="SignalP"/>
    </source>
</evidence>
<feature type="domain" description="Fe/B12 periplasmic-binding" evidence="7">
    <location>
        <begin position="70"/>
        <end position="327"/>
    </location>
</feature>
<feature type="region of interest" description="Disordered" evidence="5">
    <location>
        <begin position="23"/>
        <end position="62"/>
    </location>
</feature>
<dbReference type="SUPFAM" id="SSF53807">
    <property type="entry name" value="Helical backbone' metal receptor"/>
    <property type="match status" value="1"/>
</dbReference>
<evidence type="ECO:0000256" key="2">
    <source>
        <dbReference type="ARBA" id="ARBA00008814"/>
    </source>
</evidence>
<dbReference type="EMBL" id="CP014806">
    <property type="protein sequence ID" value="AMX00217.1"/>
    <property type="molecule type" value="Genomic_DNA"/>
</dbReference>
<reference evidence="9" key="2">
    <citation type="submission" date="2016-03" db="EMBL/GenBank/DDBJ databases">
        <authorList>
            <person name="Ploux O."/>
        </authorList>
    </citation>
    <scope>NUCLEOTIDE SEQUENCE [LARGE SCALE GENOMIC DNA]</scope>
    <source>
        <strain evidence="9">PP9</strain>
    </source>
</reference>
<dbReference type="PROSITE" id="PS50983">
    <property type="entry name" value="FE_B12_PBP"/>
    <property type="match status" value="1"/>
</dbReference>
<gene>
    <name evidence="8" type="ORF">ATY39_12840</name>
</gene>
<dbReference type="GO" id="GO:1901678">
    <property type="term" value="P:iron coordination entity transport"/>
    <property type="evidence" value="ECO:0007669"/>
    <property type="project" value="UniProtKB-ARBA"/>
</dbReference>
<evidence type="ECO:0000259" key="7">
    <source>
        <dbReference type="PROSITE" id="PS50983"/>
    </source>
</evidence>
<accession>A0A143HFG7</accession>
<dbReference type="KEGG" id="rst:ATY39_12840"/>
<feature type="signal peptide" evidence="6">
    <location>
        <begin position="1"/>
        <end position="18"/>
    </location>
</feature>
<dbReference type="STRING" id="241244.ATY39_12840"/>
<dbReference type="Pfam" id="PF01497">
    <property type="entry name" value="Peripla_BP_2"/>
    <property type="match status" value="1"/>
</dbReference>
<keyword evidence="3" id="KW-0813">Transport</keyword>
<evidence type="ECO:0000256" key="5">
    <source>
        <dbReference type="SAM" id="MobiDB-lite"/>
    </source>
</evidence>
<reference evidence="8 9" key="1">
    <citation type="journal article" date="2016" name="Genome Announc.">
        <title>Whole-Genome Sequence of Rummeliibacillus stabekisii Strain PP9 Isolated from Antarctic Soil.</title>
        <authorList>
            <person name="da Mota F.F."/>
            <person name="Vollu R.E."/>
            <person name="Jurelevicius D."/>
            <person name="Seldin L."/>
        </authorList>
    </citation>
    <scope>NUCLEOTIDE SEQUENCE [LARGE SCALE GENOMIC DNA]</scope>
    <source>
        <strain evidence="8 9">PP9</strain>
    </source>
</reference>
<dbReference type="CDD" id="cd01140">
    <property type="entry name" value="FatB"/>
    <property type="match status" value="1"/>
</dbReference>
<dbReference type="InterPro" id="IPR051313">
    <property type="entry name" value="Bact_iron-sidero_bind"/>
</dbReference>
<proteinExistence type="inferred from homology"/>
<dbReference type="GO" id="GO:0030288">
    <property type="term" value="C:outer membrane-bounded periplasmic space"/>
    <property type="evidence" value="ECO:0007669"/>
    <property type="project" value="TreeGrafter"/>
</dbReference>
<name>A0A143HFG7_9BACL</name>
<dbReference type="InterPro" id="IPR033870">
    <property type="entry name" value="FatB"/>
</dbReference>
<evidence type="ECO:0000313" key="9">
    <source>
        <dbReference type="Proteomes" id="UP000076021"/>
    </source>
</evidence>
<dbReference type="Proteomes" id="UP000076021">
    <property type="component" value="Chromosome"/>
</dbReference>
<organism evidence="8 9">
    <name type="scientific">Rummeliibacillus stabekisii</name>
    <dbReference type="NCBI Taxonomy" id="241244"/>
    <lineage>
        <taxon>Bacteria</taxon>
        <taxon>Bacillati</taxon>
        <taxon>Bacillota</taxon>
        <taxon>Bacilli</taxon>
        <taxon>Bacillales</taxon>
        <taxon>Caryophanaceae</taxon>
        <taxon>Rummeliibacillus</taxon>
    </lineage>
</organism>
<evidence type="ECO:0000256" key="4">
    <source>
        <dbReference type="ARBA" id="ARBA00022729"/>
    </source>
</evidence>
<comment type="subcellular location">
    <subcellularLocation>
        <location evidence="1">Cell envelope</location>
    </subcellularLocation>
</comment>
<dbReference type="OrthoDB" id="63946at2"/>
<dbReference type="PANTHER" id="PTHR30532">
    <property type="entry name" value="IRON III DICITRATE-BINDING PERIPLASMIC PROTEIN"/>
    <property type="match status" value="1"/>
</dbReference>
<dbReference type="PROSITE" id="PS51257">
    <property type="entry name" value="PROKAR_LIPOPROTEIN"/>
    <property type="match status" value="1"/>
</dbReference>